<dbReference type="InterPro" id="IPR008995">
    <property type="entry name" value="Mo/tungstate-bd_C_term_dom"/>
</dbReference>
<dbReference type="InterPro" id="IPR005116">
    <property type="entry name" value="Transp-assoc_OB_typ1"/>
</dbReference>
<dbReference type="Pfam" id="PF03459">
    <property type="entry name" value="TOBE"/>
    <property type="match status" value="1"/>
</dbReference>
<dbReference type="InterPro" id="IPR017871">
    <property type="entry name" value="ABC_transporter-like_CS"/>
</dbReference>
<dbReference type="PROSITE" id="PS00211">
    <property type="entry name" value="ABC_TRANSPORTER_1"/>
    <property type="match status" value="1"/>
</dbReference>
<accession>A0ABV5V504</accession>
<evidence type="ECO:0000256" key="4">
    <source>
        <dbReference type="ARBA" id="ARBA00022840"/>
    </source>
</evidence>
<keyword evidence="2 5" id="KW-0500">Molybdenum</keyword>
<dbReference type="Gene3D" id="2.40.50.100">
    <property type="match status" value="1"/>
</dbReference>
<evidence type="ECO:0000313" key="8">
    <source>
        <dbReference type="EMBL" id="MFB9732894.1"/>
    </source>
</evidence>
<dbReference type="Pfam" id="PF00005">
    <property type="entry name" value="ABC_tran"/>
    <property type="match status" value="1"/>
</dbReference>
<evidence type="ECO:0000256" key="3">
    <source>
        <dbReference type="ARBA" id="ARBA00022741"/>
    </source>
</evidence>
<gene>
    <name evidence="8" type="ORF">ACFFN0_12660</name>
</gene>
<keyword evidence="3" id="KW-0547">Nucleotide-binding</keyword>
<dbReference type="SUPFAM" id="SSF52540">
    <property type="entry name" value="P-loop containing nucleoside triphosphate hydrolases"/>
    <property type="match status" value="1"/>
</dbReference>
<evidence type="ECO:0000259" key="7">
    <source>
        <dbReference type="PROSITE" id="PS51866"/>
    </source>
</evidence>
<evidence type="ECO:0000256" key="1">
    <source>
        <dbReference type="ARBA" id="ARBA00022448"/>
    </source>
</evidence>
<comment type="caution">
    <text evidence="8">The sequence shown here is derived from an EMBL/GenBank/DDBJ whole genome shotgun (WGS) entry which is preliminary data.</text>
</comment>
<proteinExistence type="predicted"/>
<dbReference type="Gene3D" id="3.40.50.300">
    <property type="entry name" value="P-loop containing nucleotide triphosphate hydrolases"/>
    <property type="match status" value="1"/>
</dbReference>
<dbReference type="InterPro" id="IPR003593">
    <property type="entry name" value="AAA+_ATPase"/>
</dbReference>
<feature type="domain" description="Mop" evidence="7">
    <location>
        <begin position="310"/>
        <end position="374"/>
    </location>
</feature>
<dbReference type="SMART" id="SM00382">
    <property type="entry name" value="AAA"/>
    <property type="match status" value="1"/>
</dbReference>
<organism evidence="8 9">
    <name type="scientific">Ornithinimicrobium kibberense</name>
    <dbReference type="NCBI Taxonomy" id="282060"/>
    <lineage>
        <taxon>Bacteria</taxon>
        <taxon>Bacillati</taxon>
        <taxon>Actinomycetota</taxon>
        <taxon>Actinomycetes</taxon>
        <taxon>Micrococcales</taxon>
        <taxon>Ornithinimicrobiaceae</taxon>
        <taxon>Ornithinimicrobium</taxon>
    </lineage>
</organism>
<dbReference type="GO" id="GO:0005524">
    <property type="term" value="F:ATP binding"/>
    <property type="evidence" value="ECO:0007669"/>
    <property type="project" value="UniProtKB-KW"/>
</dbReference>
<reference evidence="8 9" key="1">
    <citation type="submission" date="2024-09" db="EMBL/GenBank/DDBJ databases">
        <authorList>
            <person name="Sun Q."/>
            <person name="Mori K."/>
        </authorList>
    </citation>
    <scope>NUCLEOTIDE SEQUENCE [LARGE SCALE GENOMIC DNA]</scope>
    <source>
        <strain evidence="8 9">JCM 12763</strain>
    </source>
</reference>
<dbReference type="PROSITE" id="PS51866">
    <property type="entry name" value="MOP"/>
    <property type="match status" value="1"/>
</dbReference>
<sequence>MGAVNAAAAPSPDPVALDAHLVVEAGDFSLDLELGCAVGVTALLGPNGSGKTTALTALAGLRRPRAGHVRVADAPEPEWLDLDRGVDLPADRRSVGLVLAEPLLFPHLDLVENVAFGPRSRGMPRRAARARASLELERVGLGDLARRRPGGLSSGQAQRAALARALATDPALLLLDEPLSALDPQTRSATRADLARRLREFAGVTLLVTHDPVDALTMADRLVFLDGGRVTQDGTPADVVAHPRTAYAAQVVGLNLLAGTVRSGPPVVVAVDGAGAEVVTAEEPGGLADGSRALATVDPAAVSVHRERPAGSPRNVWPVVVTEVTMAGQRARVGLDGPVPLVAEITAGSVAELGVVAGTRLWASVKATEVRVQPG</sequence>
<dbReference type="PROSITE" id="PS50893">
    <property type="entry name" value="ABC_TRANSPORTER_2"/>
    <property type="match status" value="1"/>
</dbReference>
<protein>
    <submittedName>
        <fullName evidence="8">ABC transporter ATP-binding protein</fullName>
    </submittedName>
</protein>
<dbReference type="InterPro" id="IPR027417">
    <property type="entry name" value="P-loop_NTPase"/>
</dbReference>
<name>A0ABV5V504_9MICO</name>
<keyword evidence="1" id="KW-0813">Transport</keyword>
<dbReference type="InterPro" id="IPR004606">
    <property type="entry name" value="Mop_domain"/>
</dbReference>
<keyword evidence="9" id="KW-1185">Reference proteome</keyword>
<dbReference type="PANTHER" id="PTHR42781:SF4">
    <property type="entry name" value="SPERMIDINE_PUTRESCINE IMPORT ATP-BINDING PROTEIN POTA"/>
    <property type="match status" value="1"/>
</dbReference>
<dbReference type="EMBL" id="JBHMAX010000023">
    <property type="protein sequence ID" value="MFB9732894.1"/>
    <property type="molecule type" value="Genomic_DNA"/>
</dbReference>
<evidence type="ECO:0000256" key="2">
    <source>
        <dbReference type="ARBA" id="ARBA00022505"/>
    </source>
</evidence>
<feature type="domain" description="ABC transporter" evidence="6">
    <location>
        <begin position="1"/>
        <end position="252"/>
    </location>
</feature>
<dbReference type="PANTHER" id="PTHR42781">
    <property type="entry name" value="SPERMIDINE/PUTRESCINE IMPORT ATP-BINDING PROTEIN POTA"/>
    <property type="match status" value="1"/>
</dbReference>
<evidence type="ECO:0000256" key="5">
    <source>
        <dbReference type="PROSITE-ProRule" id="PRU01213"/>
    </source>
</evidence>
<evidence type="ECO:0000313" key="9">
    <source>
        <dbReference type="Proteomes" id="UP001589613"/>
    </source>
</evidence>
<evidence type="ECO:0000259" key="6">
    <source>
        <dbReference type="PROSITE" id="PS50893"/>
    </source>
</evidence>
<keyword evidence="4 8" id="KW-0067">ATP-binding</keyword>
<dbReference type="SUPFAM" id="SSF50331">
    <property type="entry name" value="MOP-like"/>
    <property type="match status" value="1"/>
</dbReference>
<dbReference type="InterPro" id="IPR050093">
    <property type="entry name" value="ABC_SmlMolc_Importer"/>
</dbReference>
<dbReference type="Proteomes" id="UP001589613">
    <property type="component" value="Unassembled WGS sequence"/>
</dbReference>
<dbReference type="InterPro" id="IPR003439">
    <property type="entry name" value="ABC_transporter-like_ATP-bd"/>
</dbReference>